<dbReference type="GO" id="GO:0010487">
    <property type="term" value="F:thermospermine synthase activity"/>
    <property type="evidence" value="ECO:0007669"/>
    <property type="project" value="TreeGrafter"/>
</dbReference>
<feature type="domain" description="PABS" evidence="6">
    <location>
        <begin position="208"/>
        <end position="448"/>
    </location>
</feature>
<accession>A0A1F7H3T9</accession>
<evidence type="ECO:0000256" key="3">
    <source>
        <dbReference type="ARBA" id="ARBA00023115"/>
    </source>
</evidence>
<dbReference type="SUPFAM" id="SSF53335">
    <property type="entry name" value="S-adenosyl-L-methionine-dependent methyltransferases"/>
    <property type="match status" value="1"/>
</dbReference>
<dbReference type="PANTHER" id="PTHR43317">
    <property type="entry name" value="THERMOSPERMINE SYNTHASE ACAULIS5"/>
    <property type="match status" value="1"/>
</dbReference>
<dbReference type="SUPFAM" id="SSF53187">
    <property type="entry name" value="Zn-dependent exopeptidases"/>
    <property type="match status" value="1"/>
</dbReference>
<feature type="transmembrane region" description="Helical" evidence="5">
    <location>
        <begin position="108"/>
        <end position="130"/>
    </location>
</feature>
<evidence type="ECO:0000256" key="4">
    <source>
        <dbReference type="PROSITE-ProRule" id="PRU00354"/>
    </source>
</evidence>
<evidence type="ECO:0000256" key="2">
    <source>
        <dbReference type="ARBA" id="ARBA00022679"/>
    </source>
</evidence>
<dbReference type="AlphaFoldDB" id="A0A1F7H3T9"/>
<feature type="transmembrane region" description="Helical" evidence="5">
    <location>
        <begin position="151"/>
        <end position="172"/>
    </location>
</feature>
<reference evidence="7 8" key="1">
    <citation type="journal article" date="2016" name="Nat. Commun.">
        <title>Thousands of microbial genomes shed light on interconnected biogeochemical processes in an aquifer system.</title>
        <authorList>
            <person name="Anantharaman K."/>
            <person name="Brown C.T."/>
            <person name="Hug L.A."/>
            <person name="Sharon I."/>
            <person name="Castelle C.J."/>
            <person name="Probst A.J."/>
            <person name="Thomas B.C."/>
            <person name="Singh A."/>
            <person name="Wilkins M.J."/>
            <person name="Karaoz U."/>
            <person name="Brodie E.L."/>
            <person name="Williams K.H."/>
            <person name="Hubbard S.S."/>
            <person name="Banfield J.F."/>
        </authorList>
    </citation>
    <scope>NUCLEOTIDE SEQUENCE [LARGE SCALE GENOMIC DNA]</scope>
</reference>
<comment type="caution">
    <text evidence="7">The sequence shown here is derived from an EMBL/GenBank/DDBJ whole genome shotgun (WGS) entry which is preliminary data.</text>
</comment>
<evidence type="ECO:0000313" key="7">
    <source>
        <dbReference type="EMBL" id="OGK25763.1"/>
    </source>
</evidence>
<keyword evidence="5" id="KW-0472">Membrane</keyword>
<evidence type="ECO:0000256" key="1">
    <source>
        <dbReference type="ARBA" id="ARBA00007867"/>
    </source>
</evidence>
<dbReference type="NCBIfam" id="NF037959">
    <property type="entry name" value="MFS_SpdSyn"/>
    <property type="match status" value="1"/>
</dbReference>
<dbReference type="Gene3D" id="3.40.630.10">
    <property type="entry name" value="Zn peptidases"/>
    <property type="match status" value="1"/>
</dbReference>
<keyword evidence="5" id="KW-0812">Transmembrane</keyword>
<dbReference type="InterPro" id="IPR029063">
    <property type="entry name" value="SAM-dependent_MTases_sf"/>
</dbReference>
<keyword evidence="3 4" id="KW-0620">Polyamine biosynthesis</keyword>
<keyword evidence="2 4" id="KW-0808">Transferase</keyword>
<gene>
    <name evidence="7" type="ORF">A3C25_04355</name>
</gene>
<feature type="active site" description="Proton acceptor" evidence="4">
    <location>
        <position position="365"/>
    </location>
</feature>
<dbReference type="InterPro" id="IPR007484">
    <property type="entry name" value="Peptidase_M28"/>
</dbReference>
<dbReference type="PROSITE" id="PS51006">
    <property type="entry name" value="PABS_2"/>
    <property type="match status" value="1"/>
</dbReference>
<feature type="transmembrane region" description="Helical" evidence="5">
    <location>
        <begin position="73"/>
        <end position="96"/>
    </location>
</feature>
<dbReference type="InterPro" id="IPR030374">
    <property type="entry name" value="PABS"/>
</dbReference>
<dbReference type="GO" id="GO:0006596">
    <property type="term" value="P:polyamine biosynthetic process"/>
    <property type="evidence" value="ECO:0007669"/>
    <property type="project" value="UniProtKB-UniRule"/>
</dbReference>
<feature type="transmembrane region" description="Helical" evidence="5">
    <location>
        <begin position="207"/>
        <end position="224"/>
    </location>
</feature>
<proteinExistence type="inferred from homology"/>
<dbReference type="Pfam" id="PF01564">
    <property type="entry name" value="Spermine_synth"/>
    <property type="match status" value="1"/>
</dbReference>
<evidence type="ECO:0000313" key="8">
    <source>
        <dbReference type="Proteomes" id="UP000177913"/>
    </source>
</evidence>
<name>A0A1F7H3T9_9BACT</name>
<sequence>MRFLFKRYSLLASVFITGAAVLIVEVTATRILSPYFGNTIYTVTSVIGVVLTALSLGYYIGGIISDKYPSQKIFFAIIIVSGFFILFLRLLIYFLLPFLANNFSIISGPLISSLFLFFIPSFLLGTLSPYAIKLQQVNVVKEGVGKAAGEVFFWSTFGSIVGTIAAGFFLIPRFGLDKIVLTVGFILILLGIIGFARTDKKSGKKILPVIILILGLFSLFQLLVRKENSLYSKDGVYEKIMIYDGLTEGRPTRFFQQDRSSSGAMFLDSDELVYDYTKYYELYKLVNSKPKHSLVLGGGAYSVPKAILKSVPDASVDVVEIEPSLYDLAKKYFRLPNNSRLKNYIGDGRRFLRESNKKYDLIFSDVYYSFYSVPIHFTTKEFFSLAKEKLSGDGVIVANFIGDLEVGKSSLTFSLIKTFKSVFPNSFFFALDSPNSKKGQNIIFLGINNDKKINFADSSGKDSKEKILNKLGSKLIDLSRIDLNSYPALTDNYAPIEYLTAQLLKRSLEKTTTVFDANRTLDYIKQQLNFGSRSLSAQGHSRIQDFLVTELKDLGLDVMTQKWDYYSADGKVNTLMNIIGRFNPQEKKRILLGSHYDTKRFADKDKEFPKNPVPGANDGGSGTAMLLEIAQFLSNINIPPQVGVDIVFFDGEEGEENLSKKDWVPLGSQHFAKEVDTIYPNEKPIIGIVADMICDRDLNIFMEENSLDYADRQVKDFWQIASRNWPFNFFPKAKYRISDDHTALNNAGIPSFLIIDFDYPYFHTTQDTLDKCSGNSLKAVGESVLGYVYSL</sequence>
<dbReference type="EMBL" id="MFZO01000003">
    <property type="protein sequence ID" value="OGK25763.1"/>
    <property type="molecule type" value="Genomic_DNA"/>
</dbReference>
<protein>
    <recommendedName>
        <fullName evidence="6">PABS domain-containing protein</fullName>
    </recommendedName>
</protein>
<dbReference type="CDD" id="cd02440">
    <property type="entry name" value="AdoMet_MTases"/>
    <property type="match status" value="1"/>
</dbReference>
<feature type="transmembrane region" description="Helical" evidence="5">
    <location>
        <begin position="178"/>
        <end position="195"/>
    </location>
</feature>
<dbReference type="Gene3D" id="3.40.50.150">
    <property type="entry name" value="Vaccinia Virus protein VP39"/>
    <property type="match status" value="1"/>
</dbReference>
<dbReference type="Proteomes" id="UP000177913">
    <property type="component" value="Unassembled WGS sequence"/>
</dbReference>
<comment type="similarity">
    <text evidence="1">Belongs to the spermidine/spermine synthase family.</text>
</comment>
<dbReference type="Pfam" id="PF04389">
    <property type="entry name" value="Peptidase_M28"/>
    <property type="match status" value="1"/>
</dbReference>
<feature type="transmembrane region" description="Helical" evidence="5">
    <location>
        <begin position="38"/>
        <end position="61"/>
    </location>
</feature>
<evidence type="ECO:0000256" key="5">
    <source>
        <dbReference type="SAM" id="Phobius"/>
    </source>
</evidence>
<dbReference type="PANTHER" id="PTHR43317:SF1">
    <property type="entry name" value="THERMOSPERMINE SYNTHASE ACAULIS5"/>
    <property type="match status" value="1"/>
</dbReference>
<organism evidence="7 8">
    <name type="scientific">Candidatus Roizmanbacteria bacterium RIFCSPHIGHO2_02_FULL_38_11</name>
    <dbReference type="NCBI Taxonomy" id="1802039"/>
    <lineage>
        <taxon>Bacteria</taxon>
        <taxon>Candidatus Roizmaniibacteriota</taxon>
    </lineage>
</organism>
<evidence type="ECO:0000259" key="6">
    <source>
        <dbReference type="PROSITE" id="PS51006"/>
    </source>
</evidence>
<keyword evidence="5" id="KW-1133">Transmembrane helix</keyword>